<evidence type="ECO:0000313" key="3">
    <source>
        <dbReference type="EMBL" id="KAL1522188.1"/>
    </source>
</evidence>
<organism evidence="3 4">
    <name type="scientific">Prymnesium parvum</name>
    <name type="common">Toxic golden alga</name>
    <dbReference type="NCBI Taxonomy" id="97485"/>
    <lineage>
        <taxon>Eukaryota</taxon>
        <taxon>Haptista</taxon>
        <taxon>Haptophyta</taxon>
        <taxon>Prymnesiophyceae</taxon>
        <taxon>Prymnesiales</taxon>
        <taxon>Prymnesiaceae</taxon>
        <taxon>Prymnesium</taxon>
    </lineage>
</organism>
<comment type="caution">
    <text evidence="3">The sequence shown here is derived from an EMBL/GenBank/DDBJ whole genome shotgun (WGS) entry which is preliminary data.</text>
</comment>
<keyword evidence="4" id="KW-1185">Reference proteome</keyword>
<feature type="region of interest" description="Disordered" evidence="2">
    <location>
        <begin position="1"/>
        <end position="30"/>
    </location>
</feature>
<dbReference type="AlphaFoldDB" id="A0AB34JML6"/>
<dbReference type="Proteomes" id="UP001515480">
    <property type="component" value="Unassembled WGS sequence"/>
</dbReference>
<dbReference type="EMBL" id="JBGBPQ010000007">
    <property type="protein sequence ID" value="KAL1522188.1"/>
    <property type="molecule type" value="Genomic_DNA"/>
</dbReference>
<feature type="coiled-coil region" evidence="1">
    <location>
        <begin position="434"/>
        <end position="491"/>
    </location>
</feature>
<sequence length="492" mass="55674">MASPCGTPRARPPLSSSAGSPFTVPRAADSTARLHERALHKVEVSLSRSQGEASELTQRLTQANLEIQTLRTQLETRTKDLTFTRRSLDRAKHEKMALQTEVETCKDSLRRLEARVNRCGGGDASVILNERCQQLAARVEQEEDSARTQKREVRRLQEDVATLKEALKMRGDVGALQEELMQVRAERMQLAIELHDVKENLRTSQLAEQHARAETTETSAEVSALLDELRVVEAERAAAVSQAKLNATYARPRTSEVTSLCAKRDELTQVSEDLQRQVAARDEELVRRAAMANDELIQQRERTEAILTRLQTEIEHREENFRVELSLLADKHERLRHQLQAREAENLQARDRIAELNSQLSDGKTRQRELANELHATQERLQTTAEQAAVAQRERDELQAQLAEERFAVRRASVDLATSEESGSARTFLLSQRLEVALQELQAAFQDRDRLRATLDEALSRCAASLVAKQLAEEERAILQQQLAAERLRSQE</sequence>
<evidence type="ECO:0000313" key="4">
    <source>
        <dbReference type="Proteomes" id="UP001515480"/>
    </source>
</evidence>
<feature type="coiled-coil region" evidence="1">
    <location>
        <begin position="46"/>
        <end position="200"/>
    </location>
</feature>
<evidence type="ECO:0000256" key="1">
    <source>
        <dbReference type="SAM" id="Coils"/>
    </source>
</evidence>
<feature type="coiled-coil region" evidence="1">
    <location>
        <begin position="264"/>
        <end position="408"/>
    </location>
</feature>
<keyword evidence="1" id="KW-0175">Coiled coil</keyword>
<name>A0AB34JML6_PRYPA</name>
<gene>
    <name evidence="3" type="ORF">AB1Y20_021826</name>
</gene>
<dbReference type="Gene3D" id="1.10.287.1490">
    <property type="match status" value="1"/>
</dbReference>
<reference evidence="3 4" key="1">
    <citation type="journal article" date="2024" name="Science">
        <title>Giant polyketide synthase enzymes in the biosynthesis of giant marine polyether toxins.</title>
        <authorList>
            <person name="Fallon T.R."/>
            <person name="Shende V.V."/>
            <person name="Wierzbicki I.H."/>
            <person name="Pendleton A.L."/>
            <person name="Watervoot N.F."/>
            <person name="Auber R.P."/>
            <person name="Gonzalez D.J."/>
            <person name="Wisecaver J.H."/>
            <person name="Moore B.S."/>
        </authorList>
    </citation>
    <scope>NUCLEOTIDE SEQUENCE [LARGE SCALE GENOMIC DNA]</scope>
    <source>
        <strain evidence="3 4">12B1</strain>
    </source>
</reference>
<accession>A0AB34JML6</accession>
<protein>
    <submittedName>
        <fullName evidence="3">Uncharacterized protein</fullName>
    </submittedName>
</protein>
<evidence type="ECO:0000256" key="2">
    <source>
        <dbReference type="SAM" id="MobiDB-lite"/>
    </source>
</evidence>
<proteinExistence type="predicted"/>